<evidence type="ECO:0000313" key="2">
    <source>
        <dbReference type="EMBL" id="GHB29595.1"/>
    </source>
</evidence>
<gene>
    <name evidence="2" type="ORF">GCM10007094_17420</name>
</gene>
<dbReference type="Pfam" id="PF04273">
    <property type="entry name" value="BLH_phosphatase"/>
    <property type="match status" value="1"/>
</dbReference>
<evidence type="ECO:0000259" key="1">
    <source>
        <dbReference type="Pfam" id="PF04273"/>
    </source>
</evidence>
<keyword evidence="3" id="KW-1185">Reference proteome</keyword>
<organism evidence="2 3">
    <name type="scientific">Pseudovibrio japonicus</name>
    <dbReference type="NCBI Taxonomy" id="366534"/>
    <lineage>
        <taxon>Bacteria</taxon>
        <taxon>Pseudomonadati</taxon>
        <taxon>Pseudomonadota</taxon>
        <taxon>Alphaproteobacteria</taxon>
        <taxon>Hyphomicrobiales</taxon>
        <taxon>Stappiaceae</taxon>
        <taxon>Pseudovibrio</taxon>
    </lineage>
</organism>
<name>A0ABQ3E9T2_9HYPH</name>
<dbReference type="SUPFAM" id="SSF52799">
    <property type="entry name" value="(Phosphotyrosine protein) phosphatases II"/>
    <property type="match status" value="1"/>
</dbReference>
<dbReference type="EMBL" id="BMXE01000003">
    <property type="protein sequence ID" value="GHB29595.1"/>
    <property type="molecule type" value="Genomic_DNA"/>
</dbReference>
<protein>
    <submittedName>
        <fullName evidence="2">Oxidoreductase</fullName>
    </submittedName>
</protein>
<dbReference type="InterPro" id="IPR029021">
    <property type="entry name" value="Prot-tyrosine_phosphatase-like"/>
</dbReference>
<dbReference type="RefSeq" id="WP_189436405.1">
    <property type="nucleotide sequence ID" value="NZ_BMXE01000003.1"/>
</dbReference>
<dbReference type="NCBIfam" id="TIGR01244">
    <property type="entry name" value="TIGR01244 family sulfur transferase"/>
    <property type="match status" value="1"/>
</dbReference>
<dbReference type="Gene3D" id="3.90.190.10">
    <property type="entry name" value="Protein tyrosine phosphatase superfamily"/>
    <property type="match status" value="1"/>
</dbReference>
<comment type="caution">
    <text evidence="2">The sequence shown here is derived from an EMBL/GenBank/DDBJ whole genome shotgun (WGS) entry which is preliminary data.</text>
</comment>
<accession>A0ABQ3E9T2</accession>
<reference evidence="3" key="1">
    <citation type="journal article" date="2019" name="Int. J. Syst. Evol. Microbiol.">
        <title>The Global Catalogue of Microorganisms (GCM) 10K type strain sequencing project: providing services to taxonomists for standard genome sequencing and annotation.</title>
        <authorList>
            <consortium name="The Broad Institute Genomics Platform"/>
            <consortium name="The Broad Institute Genome Sequencing Center for Infectious Disease"/>
            <person name="Wu L."/>
            <person name="Ma J."/>
        </authorList>
    </citation>
    <scope>NUCLEOTIDE SEQUENCE [LARGE SCALE GENOMIC DNA]</scope>
    <source>
        <strain evidence="3">KCTC 12861</strain>
    </source>
</reference>
<evidence type="ECO:0000313" key="3">
    <source>
        <dbReference type="Proteomes" id="UP000637980"/>
    </source>
</evidence>
<dbReference type="InterPro" id="IPR005939">
    <property type="entry name" value="BLH_phosphatase-like"/>
</dbReference>
<dbReference type="Proteomes" id="UP000637980">
    <property type="component" value="Unassembled WGS sequence"/>
</dbReference>
<proteinExistence type="predicted"/>
<sequence length="127" mass="13832">MISSLLQKISGGDGGNGQLEARQIAEDYWVAGQLSPEDMKTAREQGFRSIVCNRPDDEEANQPTYLEVSGAAEEQGLEHVYIPIGTGTDFEEAGQELADFLAQAPRPVLAYCRSGNRSTVLWNAINT</sequence>
<feature type="domain" description="Beta-lactamase hydrolase-like protein phosphatase-like" evidence="1">
    <location>
        <begin position="22"/>
        <end position="123"/>
    </location>
</feature>